<comment type="caution">
    <text evidence="5">The sequence shown here is derived from an EMBL/GenBank/DDBJ whole genome shotgun (WGS) entry which is preliminary data.</text>
</comment>
<comment type="catalytic activity">
    <reaction evidence="3">
        <text>L-lysyl-[alpha-tubulin] + acetyl-CoA = N(6)-acetyl-L-lysyl-[alpha-tubulin] + CoA + H(+)</text>
        <dbReference type="Rhea" id="RHEA:15277"/>
        <dbReference type="Rhea" id="RHEA-COMP:11278"/>
        <dbReference type="Rhea" id="RHEA-COMP:11279"/>
        <dbReference type="ChEBI" id="CHEBI:15378"/>
        <dbReference type="ChEBI" id="CHEBI:29969"/>
        <dbReference type="ChEBI" id="CHEBI:57287"/>
        <dbReference type="ChEBI" id="CHEBI:57288"/>
        <dbReference type="ChEBI" id="CHEBI:61930"/>
        <dbReference type="EC" id="2.3.1.108"/>
    </reaction>
</comment>
<feature type="binding site" evidence="3">
    <location>
        <begin position="156"/>
        <end position="165"/>
    </location>
    <ligand>
        <name>acetyl-CoA</name>
        <dbReference type="ChEBI" id="CHEBI:57288"/>
    </ligand>
</feature>
<evidence type="ECO:0000256" key="1">
    <source>
        <dbReference type="ARBA" id="ARBA00022679"/>
    </source>
</evidence>
<dbReference type="GO" id="GO:0048666">
    <property type="term" value="P:neuron development"/>
    <property type="evidence" value="ECO:0007669"/>
    <property type="project" value="UniProtKB-UniRule"/>
</dbReference>
<comment type="similarity">
    <text evidence="3">Belongs to the acetyltransferase ATAT1 family.</text>
</comment>
<dbReference type="PANTHER" id="PTHR12327:SF0">
    <property type="entry name" value="ALPHA-TUBULIN N-ACETYLTRANSFERASE 1"/>
    <property type="match status" value="1"/>
</dbReference>
<accession>A0A9P0TWB0</accession>
<comment type="function">
    <text evidence="3">Specifically acetylates 'Lys-40' in alpha-tubulin on the lumenal side of microtubules. Promotes microtubule destabilization and accelerates microtubule dynamics; this activity may be independent of acetylation activity. Acetylates alpha-tubulin with a slow enzymatic rate, due to a catalytic site that is not optimized for acetyl transfer. Enters the microtubule through each end and diffuses quickly throughout the lumen of microtubules. Acetylates only long/old microtubules because of its slow acetylation rate since it does not have time to act on dynamically unstable microtubules before the enzyme is released.</text>
</comment>
<dbReference type="InterPro" id="IPR038746">
    <property type="entry name" value="Atat"/>
</dbReference>
<dbReference type="Pfam" id="PF05301">
    <property type="entry name" value="Acetyltransf_16"/>
    <property type="match status" value="1"/>
</dbReference>
<dbReference type="HAMAP" id="MF_03130">
    <property type="entry name" value="mec17"/>
    <property type="match status" value="1"/>
</dbReference>
<sequence>MMNFTINTVLKQEISKIDHVFLPADFQGNVSQIRLVQEYLKNVVNWIGEKSTKAQGLSKTLTSMDKLRSSEHILYLLKDAEGNNGSGQVIGILKIGVKSLYLHDESLKCHKVSPLCILDFYVLEECQKMGFGKKLFDYMLADQCITVDQLAIDNPSQKFENFLQKHYNIGKLLRQHNCFAVSAKFFENVPSIINSTSGRSTPTLTTVGRYAAQQPASSMNWVIHGGDNTRYNTEIPARPKITSETKADQSPVIDELKLINEPEYTMKAPEAKYLERPSSLEVRPVSQQISIDVTSHGTMSSHPTPSLTKDGYVDLKYYHNKLW</sequence>
<gene>
    <name evidence="5" type="ORF">PIBRA_LOCUS14304</name>
</gene>
<dbReference type="GO" id="GO:0005874">
    <property type="term" value="C:microtubule"/>
    <property type="evidence" value="ECO:0007669"/>
    <property type="project" value="InterPro"/>
</dbReference>
<proteinExistence type="inferred from homology"/>
<evidence type="ECO:0000259" key="4">
    <source>
        <dbReference type="PROSITE" id="PS51730"/>
    </source>
</evidence>
<dbReference type="InterPro" id="IPR007965">
    <property type="entry name" value="GNAT_ATAT"/>
</dbReference>
<dbReference type="Gene3D" id="3.40.630.30">
    <property type="match status" value="1"/>
</dbReference>
<dbReference type="EC" id="2.3.1.108" evidence="3"/>
<feature type="domain" description="N-acetyltransferase" evidence="4">
    <location>
        <begin position="2"/>
        <end position="186"/>
    </location>
</feature>
<keyword evidence="1 3" id="KW-0808">Transferase</keyword>
<evidence type="ECO:0000256" key="2">
    <source>
        <dbReference type="ARBA" id="ARBA00023315"/>
    </source>
</evidence>
<keyword evidence="6" id="KW-1185">Reference proteome</keyword>
<keyword evidence="2 3" id="KW-0012">Acyltransferase</keyword>
<dbReference type="GO" id="GO:0019799">
    <property type="term" value="F:tubulin N-acetyltransferase activity"/>
    <property type="evidence" value="ECO:0007669"/>
    <property type="project" value="UniProtKB-UniRule"/>
</dbReference>
<protein>
    <recommendedName>
        <fullName evidence="3">Alpha-tubulin N-acetyltransferase</fullName>
        <shortName evidence="3">Alpha-TAT</shortName>
        <shortName evidence="3">TAT</shortName>
        <ecNumber evidence="3">2.3.1.108</ecNumber>
    </recommendedName>
    <alternativeName>
        <fullName evidence="3">Acetyltransferase mec-17 homolog</fullName>
    </alternativeName>
</protein>
<name>A0A9P0TWB0_PIEBR</name>
<dbReference type="AlphaFoldDB" id="A0A9P0TWB0"/>
<organism evidence="5 6">
    <name type="scientific">Pieris brassicae</name>
    <name type="common">White butterfly</name>
    <name type="synonym">Large white butterfly</name>
    <dbReference type="NCBI Taxonomy" id="7116"/>
    <lineage>
        <taxon>Eukaryota</taxon>
        <taxon>Metazoa</taxon>
        <taxon>Ecdysozoa</taxon>
        <taxon>Arthropoda</taxon>
        <taxon>Hexapoda</taxon>
        <taxon>Insecta</taxon>
        <taxon>Pterygota</taxon>
        <taxon>Neoptera</taxon>
        <taxon>Endopterygota</taxon>
        <taxon>Lepidoptera</taxon>
        <taxon>Glossata</taxon>
        <taxon>Ditrysia</taxon>
        <taxon>Papilionoidea</taxon>
        <taxon>Pieridae</taxon>
        <taxon>Pierinae</taxon>
        <taxon>Pieris</taxon>
    </lineage>
</organism>
<feature type="site" description="Crucial for catalytic activity" evidence="3">
    <location>
        <position position="55"/>
    </location>
</feature>
<reference evidence="5" key="1">
    <citation type="submission" date="2022-05" db="EMBL/GenBank/DDBJ databases">
        <authorList>
            <person name="Okamura Y."/>
        </authorList>
    </citation>
    <scope>NUCLEOTIDE SEQUENCE</scope>
</reference>
<evidence type="ECO:0000313" key="5">
    <source>
        <dbReference type="EMBL" id="CAH4038814.1"/>
    </source>
</evidence>
<dbReference type="CDD" id="cd04301">
    <property type="entry name" value="NAT_SF"/>
    <property type="match status" value="1"/>
</dbReference>
<dbReference type="Proteomes" id="UP001152562">
    <property type="component" value="Unassembled WGS sequence"/>
</dbReference>
<feature type="binding site" evidence="3">
    <location>
        <begin position="120"/>
        <end position="133"/>
    </location>
    <ligand>
        <name>acetyl-CoA</name>
        <dbReference type="ChEBI" id="CHEBI:57288"/>
    </ligand>
</feature>
<dbReference type="GO" id="GO:0070507">
    <property type="term" value="P:regulation of microtubule cytoskeleton organization"/>
    <property type="evidence" value="ECO:0007669"/>
    <property type="project" value="UniProtKB-UniRule"/>
</dbReference>
<dbReference type="EMBL" id="CALOZG010000087">
    <property type="protein sequence ID" value="CAH4038814.1"/>
    <property type="molecule type" value="Genomic_DNA"/>
</dbReference>
<evidence type="ECO:0000256" key="3">
    <source>
        <dbReference type="HAMAP-Rule" id="MF_03130"/>
    </source>
</evidence>
<dbReference type="PANTHER" id="PTHR12327">
    <property type="entry name" value="ALPHA-TUBULIN N-ACETYLTRANSFERASE 1"/>
    <property type="match status" value="1"/>
</dbReference>
<dbReference type="PROSITE" id="PS51730">
    <property type="entry name" value="GNAT_ATAT"/>
    <property type="match status" value="1"/>
</dbReference>
<evidence type="ECO:0000313" key="6">
    <source>
        <dbReference type="Proteomes" id="UP001152562"/>
    </source>
</evidence>